<dbReference type="InterPro" id="IPR026444">
    <property type="entry name" value="Secre_tail"/>
</dbReference>
<proteinExistence type="predicted"/>
<dbReference type="Proteomes" id="UP000808337">
    <property type="component" value="Unassembled WGS sequence"/>
</dbReference>
<dbReference type="Gene3D" id="2.60.120.260">
    <property type="entry name" value="Galactose-binding domain-like"/>
    <property type="match status" value="4"/>
</dbReference>
<dbReference type="EMBL" id="JADKGY010000006">
    <property type="protein sequence ID" value="MBK9982729.1"/>
    <property type="molecule type" value="Genomic_DNA"/>
</dbReference>
<dbReference type="NCBIfam" id="TIGR04183">
    <property type="entry name" value="Por_Secre_tail"/>
    <property type="match status" value="1"/>
</dbReference>
<keyword evidence="1" id="KW-0732">Signal</keyword>
<reference evidence="3 4" key="1">
    <citation type="submission" date="2020-10" db="EMBL/GenBank/DDBJ databases">
        <title>Connecting structure to function with the recovery of over 1000 high-quality activated sludge metagenome-assembled genomes encoding full-length rRNA genes using long-read sequencing.</title>
        <authorList>
            <person name="Singleton C.M."/>
            <person name="Petriglieri F."/>
            <person name="Kristensen J.M."/>
            <person name="Kirkegaard R.H."/>
            <person name="Michaelsen T.Y."/>
            <person name="Andersen M.H."/>
            <person name="Karst S.M."/>
            <person name="Dueholm M.S."/>
            <person name="Nielsen P.H."/>
            <person name="Albertsen M."/>
        </authorList>
    </citation>
    <scope>NUCLEOTIDE SEQUENCE [LARGE SCALE GENOMIC DNA]</scope>
    <source>
        <strain evidence="3">Ribe_18-Q3-R11-54_MAXAC.273</strain>
    </source>
</reference>
<dbReference type="Pfam" id="PF18962">
    <property type="entry name" value="Por_Secre_tail"/>
    <property type="match status" value="1"/>
</dbReference>
<feature type="domain" description="Secretion system C-terminal sorting" evidence="2">
    <location>
        <begin position="979"/>
        <end position="1040"/>
    </location>
</feature>
<feature type="chain" id="PRO_5039701732" evidence="1">
    <location>
        <begin position="20"/>
        <end position="1052"/>
    </location>
</feature>
<protein>
    <submittedName>
        <fullName evidence="3">T9SS type A sorting domain-containing protein</fullName>
    </submittedName>
</protein>
<dbReference type="SUPFAM" id="SSF49785">
    <property type="entry name" value="Galactose-binding domain-like"/>
    <property type="match status" value="1"/>
</dbReference>
<evidence type="ECO:0000259" key="2">
    <source>
        <dbReference type="Pfam" id="PF18962"/>
    </source>
</evidence>
<evidence type="ECO:0000313" key="4">
    <source>
        <dbReference type="Proteomes" id="UP000808337"/>
    </source>
</evidence>
<evidence type="ECO:0000313" key="3">
    <source>
        <dbReference type="EMBL" id="MBK9982729.1"/>
    </source>
</evidence>
<evidence type="ECO:0000256" key="1">
    <source>
        <dbReference type="SAM" id="SignalP"/>
    </source>
</evidence>
<dbReference type="AlphaFoldDB" id="A0A9D7SXM9"/>
<feature type="signal peptide" evidence="1">
    <location>
        <begin position="1"/>
        <end position="19"/>
    </location>
</feature>
<accession>A0A9D7SXM9</accession>
<comment type="caution">
    <text evidence="3">The sequence shown here is derived from an EMBL/GenBank/DDBJ whole genome shotgun (WGS) entry which is preliminary data.</text>
</comment>
<gene>
    <name evidence="3" type="ORF">IPP15_09950</name>
</gene>
<name>A0A9D7SXM9_9BACT</name>
<dbReference type="InterPro" id="IPR008979">
    <property type="entry name" value="Galactose-bd-like_sf"/>
</dbReference>
<sequence length="1052" mass="114391">MKHVFLLFFSLLTFQWLQAQIYYEDFEGGSNGVTWTGLNGIYDGVVANPSPDAVNGSAFVGSYTNVTGFAYSFALGTLVSPADLSQLNLIKMKVWSPIAPTQVLFKFEGGGNNVESIRDITVANQWVEYSFDVTGGAGYTMLDKILVSFSPGVDTSSETYYFDDIVASVAREDYETFENGANLPWQGLDGYFEGPVVNPDLNSVNSTEGVGLYVKSGTAAYSLLLADRGTPFDMGVLNQFHLQVRAQAATQVLLKLEGPGGPSIERTKNIGLTNEWQDYAFDFSDAANYTNLTKVILFFDPGVEMSADTYHFDNLYALPEGACKNVTPDPGIIDDFECNRNATYVNGWDSLSVVNNPAPDAGNTSSKVGKYVDPVTEQWATLLIDFQNPIDLSTRNQLKVKIWSPRVVPILFKLEGGSSPAKEIFMDASNPGHWVEYTVDFSGEALASHTKLDFFFNAGQDPQAGDVYYIDDIRFVEKTDLALEDFETGAAYLPWEPLEQQTLLHGTFEVVENPDPAGINTSVYSGKYTKGTSGFSTVAATAPGVIDISTRPQYNVDVYAPGPGTVIFQLESISQGNKEVERDITAGGEWQNISFDFSSFQSITDWNSIRMIFNPGVVEPGAVFYFDNLTQSLTTVDPCEGTVVIPNIIDDFECQRNNGYLAGNDKLSVVGNPSVTTANSSTFVGLYQDPPSDAFAALCVDFPDGIDLSSYNQLSFQILGAAAVPILLKLEGGTAPGYEVWTASTLPGEWETITGDFSSQVGMDHKRACIFINAGVDDPNPTDYYIDNLQFAHAPFTGCLMNFDDAAFLSTNWKFFPADDSGIFELVDNPDPSGINTSAKVGKAVEKSTSGQPWQGMYTDLPAPIVFGSDKIVKMKVWSPQVATITMKIENSKATPPGPNSGDLTVANTKANEWEELSWDFSSTPIIDDGQYVRVTLIFDINNIPAEDVVYYFDDVALTGGECGTTSTSGPAHPADLSISPNPVTDDLLIKELGRITRLDVHNIFGQKLASVNVGNASNAYVNVSELSQGTYILTGYSSKGELLALSRFVKL</sequence>
<organism evidence="3 4">
    <name type="scientific">Candidatus Opimibacter skivensis</name>
    <dbReference type="NCBI Taxonomy" id="2982028"/>
    <lineage>
        <taxon>Bacteria</taxon>
        <taxon>Pseudomonadati</taxon>
        <taxon>Bacteroidota</taxon>
        <taxon>Saprospiria</taxon>
        <taxon>Saprospirales</taxon>
        <taxon>Saprospiraceae</taxon>
        <taxon>Candidatus Opimibacter</taxon>
    </lineage>
</organism>